<feature type="compositionally biased region" description="Low complexity" evidence="1">
    <location>
        <begin position="185"/>
        <end position="206"/>
    </location>
</feature>
<dbReference type="EMBL" id="KZ825107">
    <property type="protein sequence ID" value="PYI23216.1"/>
    <property type="molecule type" value="Genomic_DNA"/>
</dbReference>
<name>A0A2V5ITF5_ASPV1</name>
<dbReference type="Proteomes" id="UP000249829">
    <property type="component" value="Unassembled WGS sequence"/>
</dbReference>
<keyword evidence="3" id="KW-1185">Reference proteome</keyword>
<accession>A0A2V5ITF5</accession>
<evidence type="ECO:0000313" key="3">
    <source>
        <dbReference type="Proteomes" id="UP000249829"/>
    </source>
</evidence>
<feature type="region of interest" description="Disordered" evidence="1">
    <location>
        <begin position="77"/>
        <end position="106"/>
    </location>
</feature>
<sequence length="268" mass="27913">MGLALYPVYWLWNTSIDTQDGFLLYTSCIDIEIIFEVEDSSSTTATLGSQTTSSYAANAPSITGLELVSSDGIIPPSTIPVSRTSNVNPPSSSSQEGETSVDSADTQAGLHNSTLSSARTSTKASSVACTASSSSATARIKTITSTQISGSTRLSVYRAIPSQLGPSLQSGVATRSSSRKSNQDSESTSATATASKQSTTHQASAAPSDTSNPSWEVIVTTICSEISVWNLSVGTSCSQSTHSASLVTHTTTLPYEYVSWVTTTVVVH</sequence>
<organism evidence="2 3">
    <name type="scientific">Aspergillus violaceofuscus (strain CBS 115571)</name>
    <dbReference type="NCBI Taxonomy" id="1450538"/>
    <lineage>
        <taxon>Eukaryota</taxon>
        <taxon>Fungi</taxon>
        <taxon>Dikarya</taxon>
        <taxon>Ascomycota</taxon>
        <taxon>Pezizomycotina</taxon>
        <taxon>Eurotiomycetes</taxon>
        <taxon>Eurotiomycetidae</taxon>
        <taxon>Eurotiales</taxon>
        <taxon>Aspergillaceae</taxon>
        <taxon>Aspergillus</taxon>
    </lineage>
</organism>
<protein>
    <submittedName>
        <fullName evidence="2">Uncharacterized protein</fullName>
    </submittedName>
</protein>
<dbReference type="AlphaFoldDB" id="A0A2V5ITF5"/>
<evidence type="ECO:0000313" key="2">
    <source>
        <dbReference type="EMBL" id="PYI23216.1"/>
    </source>
</evidence>
<feature type="compositionally biased region" description="Polar residues" evidence="1">
    <location>
        <begin position="79"/>
        <end position="106"/>
    </location>
</feature>
<feature type="compositionally biased region" description="Polar residues" evidence="1">
    <location>
        <begin position="165"/>
        <end position="180"/>
    </location>
</feature>
<reference evidence="2 3" key="1">
    <citation type="submission" date="2018-02" db="EMBL/GenBank/DDBJ databases">
        <title>The genomes of Aspergillus section Nigri reveals drivers in fungal speciation.</title>
        <authorList>
            <consortium name="DOE Joint Genome Institute"/>
            <person name="Vesth T.C."/>
            <person name="Nybo J."/>
            <person name="Theobald S."/>
            <person name="Brandl J."/>
            <person name="Frisvad J.C."/>
            <person name="Nielsen K.F."/>
            <person name="Lyhne E.K."/>
            <person name="Kogle M.E."/>
            <person name="Kuo A."/>
            <person name="Riley R."/>
            <person name="Clum A."/>
            <person name="Nolan M."/>
            <person name="Lipzen A."/>
            <person name="Salamov A."/>
            <person name="Henrissat B."/>
            <person name="Wiebenga A."/>
            <person name="De vries R.P."/>
            <person name="Grigoriev I.V."/>
            <person name="Mortensen U.H."/>
            <person name="Andersen M.R."/>
            <person name="Baker S.E."/>
        </authorList>
    </citation>
    <scope>NUCLEOTIDE SEQUENCE [LARGE SCALE GENOMIC DNA]</scope>
    <source>
        <strain evidence="2 3">CBS 115571</strain>
    </source>
</reference>
<gene>
    <name evidence="2" type="ORF">BO99DRAFT_465846</name>
</gene>
<feature type="region of interest" description="Disordered" evidence="1">
    <location>
        <begin position="165"/>
        <end position="212"/>
    </location>
</feature>
<evidence type="ECO:0000256" key="1">
    <source>
        <dbReference type="SAM" id="MobiDB-lite"/>
    </source>
</evidence>
<proteinExistence type="predicted"/>